<dbReference type="Proteomes" id="UP000201519">
    <property type="component" value="Segment"/>
</dbReference>
<dbReference type="EMBL" id="KM982401">
    <property type="protein sequence ID" value="AKI79650.1"/>
    <property type="molecule type" value="Genomic_DNA"/>
</dbReference>
<dbReference type="EMBL" id="HQ336222">
    <property type="protein sequence ID" value="ADO18906.1"/>
    <property type="molecule type" value="Genomic_DNA"/>
</dbReference>
<organism evidence="2 4">
    <name type="scientific">Acanthamoeba polyphaga mimivirus</name>
    <name type="common">APMV</name>
    <dbReference type="NCBI Taxonomy" id="212035"/>
    <lineage>
        <taxon>Viruses</taxon>
        <taxon>Varidnaviria</taxon>
        <taxon>Bamfordvirae</taxon>
        <taxon>Nucleocytoviricota</taxon>
        <taxon>Megaviricetes</taxon>
        <taxon>Imitervirales</taxon>
        <taxon>Mimiviridae</taxon>
        <taxon>Megamimivirinae</taxon>
        <taxon>Mimivirus</taxon>
        <taxon>Mimivirus bradfordmassiliense</taxon>
    </lineage>
</organism>
<reference evidence="2 4" key="2">
    <citation type="submission" date="2014-10" db="EMBL/GenBank/DDBJ databases">
        <title>Pan-genome analysis of Brazilian lineage A amoebal mimiviruses.</title>
        <authorList>
            <person name="Assis F.L."/>
            <person name="Abrahao J.S."/>
            <person name="Kroon E.G."/>
            <person name="Dornas F.P."/>
            <person name="Andrade K.R."/>
            <person name="Borato P.V.M."/>
            <person name="Pilotto M.R."/>
            <person name="Benamar S."/>
            <person name="LaScola B."/>
            <person name="Colson P."/>
        </authorList>
    </citation>
    <scope>NUCLEOTIDE SEQUENCE [LARGE SCALE GENOMIC DNA]</scope>
    <source>
        <strain evidence="2 4">Oyster</strain>
    </source>
</reference>
<dbReference type="GeneID" id="9925527"/>
<name>E3VYA7_MIMIV</name>
<evidence type="ECO:0000313" key="2">
    <source>
        <dbReference type="EMBL" id="AKI79650.1"/>
    </source>
</evidence>
<protein>
    <submittedName>
        <fullName evidence="2">Uncharacterized protein</fullName>
    </submittedName>
</protein>
<reference evidence="1 3" key="1">
    <citation type="journal article" date="2011" name="Virol. J.">
        <title>Breaking the 1000-gene barrier for Mimivirus using ultra-deep genome and transcriptome sequencing.</title>
        <authorList>
            <person name="Legendre M."/>
            <person name="Santini S."/>
            <person name="Rico A."/>
            <person name="Abergel C."/>
            <person name="Claverie J.M."/>
        </authorList>
    </citation>
    <scope>NUCLEOTIDE SEQUENCE [LARGE SCALE GENOMIC DNA]</scope>
</reference>
<accession>A0A0G2Y1S8</accession>
<accession>E3VYA7</accession>
<proteinExistence type="predicted"/>
<organismHost>
    <name type="scientific">Acanthamoeba polyphaga</name>
    <name type="common">Amoeba</name>
    <dbReference type="NCBI Taxonomy" id="5757"/>
</organismHost>
<dbReference type="RefSeq" id="YP_003987396.1">
    <property type="nucleotide sequence ID" value="NC_014649.1"/>
</dbReference>
<evidence type="ECO:0000313" key="3">
    <source>
        <dbReference type="Proteomes" id="UP000201519"/>
    </source>
</evidence>
<gene>
    <name evidence="1" type="primary">R864b</name>
</gene>
<sequence length="52" mass="6143">MSITTNYWIDKNCNWFSEVFVKLCIKNSDIIINYSTKSKSNDNSHYMTLCLD</sequence>
<evidence type="ECO:0000313" key="4">
    <source>
        <dbReference type="Proteomes" id="UP000241474"/>
    </source>
</evidence>
<dbReference type="Proteomes" id="UP000241474">
    <property type="component" value="Segment"/>
</dbReference>
<dbReference type="KEGG" id="vg:9925527"/>
<keyword evidence="3" id="KW-1185">Reference proteome</keyword>
<evidence type="ECO:0000313" key="1">
    <source>
        <dbReference type="EMBL" id="ADO18906.1"/>
    </source>
</evidence>